<organism evidence="2 3">
    <name type="scientific">Amsacta moorei entomopoxvirus</name>
    <name type="common">AmEPV</name>
    <dbReference type="NCBI Taxonomy" id="28321"/>
    <lineage>
        <taxon>Viruses</taxon>
        <taxon>Varidnaviria</taxon>
        <taxon>Bamfordvirae</taxon>
        <taxon>Nucleocytoviricota</taxon>
        <taxon>Pokkesviricetes</taxon>
        <taxon>Chitovirales</taxon>
        <taxon>Poxviridae</taxon>
        <taxon>Entomopoxvirinae</taxon>
        <taxon>Betaentomopoxvirus</taxon>
    </lineage>
</organism>
<dbReference type="RefSeq" id="NP_064845.1">
    <property type="nucleotide sequence ID" value="NC_002520.1"/>
</dbReference>
<dbReference type="Pfam" id="PF00656">
    <property type="entry name" value="Peptidase_C14"/>
    <property type="match status" value="1"/>
</dbReference>
<accession>Q9EMY6</accession>
<dbReference type="KEGG" id="vg:1494653"/>
<dbReference type="EMBL" id="AF250284">
    <property type="protein sequence ID" value="AAG02769.1"/>
    <property type="molecule type" value="Genomic_DNA"/>
</dbReference>
<dbReference type="InterPro" id="IPR011600">
    <property type="entry name" value="Pept_C14_caspase"/>
</dbReference>
<protein>
    <submittedName>
        <fullName evidence="2">AMV063</fullName>
    </submittedName>
</protein>
<dbReference type="GeneID" id="1494653"/>
<reference evidence="2 3" key="1">
    <citation type="journal article" date="2000" name="Virology">
        <title>Complete genomic sequence of the Amsacta moorei entomopoxvirus: analysis and comparison with other poxviruses.</title>
        <authorList>
            <person name="Bawden A.L."/>
            <person name="Glassberg K.J."/>
            <person name="Diggans J."/>
            <person name="Shaw R."/>
            <person name="Farmerie W."/>
            <person name="Moyer R.W."/>
        </authorList>
    </citation>
    <scope>NUCLEOTIDE SEQUENCE [LARGE SCALE GENOMIC DNA]</scope>
</reference>
<sequence>MGHNNSKEKQVIIFNNYLFENSDYFERHKLYSLYKNLLAVNEIEKLFCDKLGYNINICENYTHSDIIDKISNLLNYFETNKPSIIIIFVLTYHTNNFIHAADKSYPLQDIIRTFTLNKNLENIPKVYFIQTEKSGYDLCCNNNNVIDIQGSETLILRSINNNSIINEFCLKYKYNKNLLNNCIEMQSIPPSHIMISTLTKMNYNL</sequence>
<proteinExistence type="predicted"/>
<evidence type="ECO:0000313" key="2">
    <source>
        <dbReference type="EMBL" id="AAG02769.1"/>
    </source>
</evidence>
<dbReference type="OrthoDB" id="34158at10239"/>
<dbReference type="GO" id="GO:0006508">
    <property type="term" value="P:proteolysis"/>
    <property type="evidence" value="ECO:0007669"/>
    <property type="project" value="InterPro"/>
</dbReference>
<evidence type="ECO:0000313" key="3">
    <source>
        <dbReference type="Proteomes" id="UP000000872"/>
    </source>
</evidence>
<feature type="domain" description="Peptidase C14 caspase" evidence="1">
    <location>
        <begin position="32"/>
        <end position="139"/>
    </location>
</feature>
<dbReference type="SMR" id="Q9EMY6"/>
<dbReference type="InterPro" id="IPR029030">
    <property type="entry name" value="Caspase-like_dom_sf"/>
</dbReference>
<name>Q9EMY6_AMEPV</name>
<evidence type="ECO:0000259" key="1">
    <source>
        <dbReference type="Pfam" id="PF00656"/>
    </source>
</evidence>
<dbReference type="Proteomes" id="UP000000872">
    <property type="component" value="Segment"/>
</dbReference>
<dbReference type="GO" id="GO:0004197">
    <property type="term" value="F:cysteine-type endopeptidase activity"/>
    <property type="evidence" value="ECO:0007669"/>
    <property type="project" value="InterPro"/>
</dbReference>
<dbReference type="SUPFAM" id="SSF52129">
    <property type="entry name" value="Caspase-like"/>
    <property type="match status" value="1"/>
</dbReference>
<gene>
    <name evidence="2" type="primary">AMV063</name>
</gene>
<organismHost>
    <name type="scientific">Amsacta</name>
    <dbReference type="NCBI Taxonomy" id="340055"/>
</organismHost>
<dbReference type="Gene3D" id="3.40.50.1460">
    <property type="match status" value="1"/>
</dbReference>
<keyword evidence="3" id="KW-1185">Reference proteome</keyword>